<dbReference type="RefSeq" id="WP_118324209.1">
    <property type="nucleotide sequence ID" value="NZ_QRYQ01000001.1"/>
</dbReference>
<organism evidence="2 3">
    <name type="scientific">Holdemanella biformis</name>
    <dbReference type="NCBI Taxonomy" id="1735"/>
    <lineage>
        <taxon>Bacteria</taxon>
        <taxon>Bacillati</taxon>
        <taxon>Bacillota</taxon>
        <taxon>Erysipelotrichia</taxon>
        <taxon>Erysipelotrichales</taxon>
        <taxon>Erysipelotrichaceae</taxon>
        <taxon>Holdemanella</taxon>
    </lineage>
</organism>
<accession>A0A395WBY6</accession>
<evidence type="ECO:0000313" key="2">
    <source>
        <dbReference type="EMBL" id="RGU94015.1"/>
    </source>
</evidence>
<protein>
    <submittedName>
        <fullName evidence="2">DUF551 domain-containing protein</fullName>
    </submittedName>
</protein>
<dbReference type="InterPro" id="IPR007539">
    <property type="entry name" value="DUF551"/>
</dbReference>
<dbReference type="AlphaFoldDB" id="A0A395WBY6"/>
<dbReference type="Proteomes" id="UP000265489">
    <property type="component" value="Unassembled WGS sequence"/>
</dbReference>
<sequence length="140" mass="16593">MNKYQKAFNTITNTLICYMIRRDLYSLPSDDEIYNAQMVLLKLVDKADSFEWIPISERLPEEHDSIFAKSYGTDKWDNRFWRTTSNRVIATIKYNDGTVIVKEAFTHDGEWTVEKKSINCKVIAWMPLPEPYKEKENETR</sequence>
<evidence type="ECO:0000259" key="1">
    <source>
        <dbReference type="Pfam" id="PF04448"/>
    </source>
</evidence>
<reference evidence="2 3" key="1">
    <citation type="submission" date="2018-08" db="EMBL/GenBank/DDBJ databases">
        <title>A genome reference for cultivated species of the human gut microbiota.</title>
        <authorList>
            <person name="Zou Y."/>
            <person name="Xue W."/>
            <person name="Luo G."/>
        </authorList>
    </citation>
    <scope>NUCLEOTIDE SEQUENCE [LARGE SCALE GENOMIC DNA]</scope>
    <source>
        <strain evidence="2 3">AF15-20</strain>
    </source>
</reference>
<dbReference type="Pfam" id="PF04448">
    <property type="entry name" value="DUF551"/>
    <property type="match status" value="1"/>
</dbReference>
<proteinExistence type="predicted"/>
<name>A0A395WBY6_9FIRM</name>
<gene>
    <name evidence="2" type="ORF">DWW32_00440</name>
</gene>
<feature type="domain" description="DUF551" evidence="1">
    <location>
        <begin position="51"/>
        <end position="131"/>
    </location>
</feature>
<evidence type="ECO:0000313" key="3">
    <source>
        <dbReference type="Proteomes" id="UP000265489"/>
    </source>
</evidence>
<dbReference type="EMBL" id="QRYQ01000001">
    <property type="protein sequence ID" value="RGU94015.1"/>
    <property type="molecule type" value="Genomic_DNA"/>
</dbReference>
<comment type="caution">
    <text evidence="2">The sequence shown here is derived from an EMBL/GenBank/DDBJ whole genome shotgun (WGS) entry which is preliminary data.</text>
</comment>